<dbReference type="Pfam" id="PF13884">
    <property type="entry name" value="Peptidase_S74"/>
    <property type="match status" value="1"/>
</dbReference>
<reference evidence="2 3" key="1">
    <citation type="journal article" date="2010" name="J. Bacteriol.">
        <title>Complete Genome Sequence of Cronobacter turicensis LMG 23827, a foodborne pathogen causing deaths in neonates.</title>
        <authorList>
            <person name="Stephan R."/>
            <person name="Lehner A."/>
            <person name="Tischler P."/>
            <person name="Rattei T."/>
        </authorList>
    </citation>
    <scope>NUCLEOTIDE SEQUENCE [LARGE SCALE GENOMIC DNA]</scope>
    <source>
        <strain evidence="3">DSM 18703 / CCUG 55852 / LMG 23827 / z3032</strain>
    </source>
</reference>
<dbReference type="KEGG" id="ctu:CTU_17640"/>
<dbReference type="AlphaFoldDB" id="C9Y1S4"/>
<organism evidence="2 3">
    <name type="scientific">Cronobacter turicensis (strain DSM 18703 / CCUG 55852 / LMG 23827 / z3032)</name>
    <dbReference type="NCBI Taxonomy" id="693216"/>
    <lineage>
        <taxon>Bacteria</taxon>
        <taxon>Pseudomonadati</taxon>
        <taxon>Pseudomonadota</taxon>
        <taxon>Gammaproteobacteria</taxon>
        <taxon>Enterobacterales</taxon>
        <taxon>Enterobacteriaceae</taxon>
        <taxon>Cronobacter</taxon>
    </lineage>
</organism>
<dbReference type="PATRIC" id="fig|693216.3.peg.1675"/>
<evidence type="ECO:0000259" key="1">
    <source>
        <dbReference type="PROSITE" id="PS51688"/>
    </source>
</evidence>
<name>C9Y1S4_CROTZ</name>
<evidence type="ECO:0000313" key="2">
    <source>
        <dbReference type="EMBL" id="CBA30134.1"/>
    </source>
</evidence>
<sequence length="178" mass="19989">MAFSNSNFSSYALQISGTYNSASRYFARSQNGDNGGAWQPWREFTMAAVSDERLKDVKGSFNVEAGLDNINRMEFKLFRYKWDKPERSARRGVIAQQIMQIDKEYVKDVGENMVLDQTPMLLDALAAIKALRQRDEDNKVRIAALEMEQDRLQASVSSLIAAGSATKEDTESESVSGK</sequence>
<gene>
    <name evidence="2" type="ordered locus">Ctu_17640</name>
</gene>
<proteinExistence type="predicted"/>
<accession>C9Y1S4</accession>
<feature type="domain" description="Peptidase S74" evidence="1">
    <location>
        <begin position="50"/>
        <end position="142"/>
    </location>
</feature>
<dbReference type="InterPro" id="IPR030392">
    <property type="entry name" value="S74_ICA"/>
</dbReference>
<evidence type="ECO:0000313" key="3">
    <source>
        <dbReference type="Proteomes" id="UP000002069"/>
    </source>
</evidence>
<dbReference type="EMBL" id="FN543093">
    <property type="protein sequence ID" value="CBA30134.1"/>
    <property type="molecule type" value="Genomic_DNA"/>
</dbReference>
<reference evidence="3" key="2">
    <citation type="journal article" date="2011" name="J. Bacteriol.">
        <title>Complete genome sequence of Cronobacter turicensis LMG 23827, a food-borne pathogen causing deaths in neonates.</title>
        <authorList>
            <person name="Stephan R."/>
            <person name="Lehner A."/>
            <person name="Tischler P."/>
            <person name="Rattei T."/>
        </authorList>
    </citation>
    <scope>NUCLEOTIDE SEQUENCE [LARGE SCALE GENOMIC DNA]</scope>
    <source>
        <strain evidence="3">DSM 18703 / CCUG 55852 / LMG 23827 / z3032</strain>
    </source>
</reference>
<dbReference type="PROSITE" id="PS51688">
    <property type="entry name" value="ICA"/>
    <property type="match status" value="1"/>
</dbReference>
<protein>
    <recommendedName>
        <fullName evidence="1">Peptidase S74 domain-containing protein</fullName>
    </recommendedName>
</protein>
<dbReference type="Proteomes" id="UP000002069">
    <property type="component" value="Chromosome"/>
</dbReference>
<dbReference type="HOGENOM" id="CLU_1509598_0_0_6"/>
<keyword evidence="3" id="KW-1185">Reference proteome</keyword>